<protein>
    <submittedName>
        <fullName evidence="2">Type VI secretion system protein</fullName>
    </submittedName>
</protein>
<dbReference type="InterPro" id="IPR010657">
    <property type="entry name" value="ImpA_N"/>
</dbReference>
<evidence type="ECO:0000313" key="2">
    <source>
        <dbReference type="EMBL" id="ALC17977.1"/>
    </source>
</evidence>
<dbReference type="KEGG" id="des:DSOUD_3257"/>
<dbReference type="Proteomes" id="UP000057158">
    <property type="component" value="Chromosome"/>
</dbReference>
<dbReference type="STRING" id="1603606.DSOUD_3257"/>
<feature type="domain" description="ImpA N-terminal" evidence="1">
    <location>
        <begin position="15"/>
        <end position="114"/>
    </location>
</feature>
<dbReference type="Pfam" id="PF16989">
    <property type="entry name" value="T6SS_VasJ"/>
    <property type="match status" value="1"/>
</dbReference>
<gene>
    <name evidence="2" type="ORF">DSOUD_3257</name>
</gene>
<dbReference type="EMBL" id="CP010802">
    <property type="protein sequence ID" value="ALC17977.1"/>
    <property type="molecule type" value="Genomic_DNA"/>
</dbReference>
<proteinExistence type="predicted"/>
<name>A0A0M4D3F3_9BACT</name>
<dbReference type="NCBIfam" id="TIGR03362">
    <property type="entry name" value="VI_chp_7"/>
    <property type="match status" value="1"/>
</dbReference>
<dbReference type="InterPro" id="IPR017739">
    <property type="entry name" value="T6SS-assoc_VCA0119"/>
</dbReference>
<organism evidence="2 3">
    <name type="scientific">Desulfuromonas soudanensis</name>
    <dbReference type="NCBI Taxonomy" id="1603606"/>
    <lineage>
        <taxon>Bacteria</taxon>
        <taxon>Pseudomonadati</taxon>
        <taxon>Thermodesulfobacteriota</taxon>
        <taxon>Desulfuromonadia</taxon>
        <taxon>Desulfuromonadales</taxon>
        <taxon>Desulfuromonadaceae</taxon>
        <taxon>Desulfuromonas</taxon>
    </lineage>
</organism>
<dbReference type="RefSeq" id="WP_053551944.1">
    <property type="nucleotide sequence ID" value="NZ_CP010802.1"/>
</dbReference>
<keyword evidence="3" id="KW-1185">Reference proteome</keyword>
<dbReference type="AlphaFoldDB" id="A0A0M4D3F3"/>
<dbReference type="PANTHER" id="PTHR37024">
    <property type="entry name" value="TYPE VI SECRETION SYSTEM DUF2094 AND IMPA-RELATED DOMAIN PROTEIN"/>
    <property type="match status" value="1"/>
</dbReference>
<evidence type="ECO:0000313" key="3">
    <source>
        <dbReference type="Proteomes" id="UP000057158"/>
    </source>
</evidence>
<dbReference type="PANTHER" id="PTHR37024:SF5">
    <property type="entry name" value="IMPA N-TERMINAL DOMAIN-CONTAINING PROTEIN"/>
    <property type="match status" value="1"/>
</dbReference>
<evidence type="ECO:0000259" key="1">
    <source>
        <dbReference type="Pfam" id="PF06812"/>
    </source>
</evidence>
<sequence length="504" mass="54821">MSGAWLAAVATPLPKSPCGEDPRYHDDFSAIRQEMEKLQGNDYGRVLERGRHLLATHSKDLRVAGYLMLASTHLAGIAGVQEAASAYRLILEGFWADCHPLKAGARNAALTWLNNPRFDGALQEAATLAGADELRALEETVAGINQAIRTAGGDEAPLWSAPNHWLPGKLREKTGKAQSVAVPLSGEQMAELLCALSPSTQTMPAAGSITSDREMIASTKAIREFLLQKKAYLHALSFSRTLRWGGLTLPPHEQGKTRIPPLRQTGWNELQQAGERGEGEGAFLLCENLFLEPGGQFSLDLQLAACEAAGRFGREDLAAGIADQTRSLVRRLPEILALSFEDGRPFASLETREWLDTRLAGGEEPCRGKEEGWDALLESALAEARRLSPKKKLAEGLACLKAVAVGNEKERLTLRLTMARLCLEGGRPDLALPVLDDLTKRVEEESLHLWDSSLALGIWKISLEAGRLLAPKVTGEEAETLRNKMADLRSLICRADPEAAARLV</sequence>
<reference evidence="2 3" key="1">
    <citation type="submission" date="2015-07" db="EMBL/GenBank/DDBJ databases">
        <title>Isolation and Genomic Characterization of a Novel Halophilic Metal-Reducing Deltaproteobacterium from the Deep Subsurface.</title>
        <authorList>
            <person name="Badalamenti J.P."/>
            <person name="Summers Z.M."/>
            <person name="Gralnick J.A."/>
            <person name="Bond D.R."/>
        </authorList>
    </citation>
    <scope>NUCLEOTIDE SEQUENCE [LARGE SCALE GENOMIC DNA]</scope>
    <source>
        <strain evidence="2 3">WTL</strain>
    </source>
</reference>
<dbReference type="PATRIC" id="fig|1603606.3.peg.3503"/>
<dbReference type="Pfam" id="PF06812">
    <property type="entry name" value="ImpA_N"/>
    <property type="match status" value="1"/>
</dbReference>
<dbReference type="OrthoDB" id="1522895at2"/>
<accession>A0A0M4D3F3</accession>